<evidence type="ECO:0000313" key="2">
    <source>
        <dbReference type="Proteomes" id="UP000887013"/>
    </source>
</evidence>
<comment type="caution">
    <text evidence="1">The sequence shown here is derived from an EMBL/GenBank/DDBJ whole genome shotgun (WGS) entry which is preliminary data.</text>
</comment>
<gene>
    <name evidence="1" type="ORF">NPIL_2711</name>
</gene>
<dbReference type="EMBL" id="BMAW01110294">
    <property type="protein sequence ID" value="GFT42479.1"/>
    <property type="molecule type" value="Genomic_DNA"/>
</dbReference>
<dbReference type="Proteomes" id="UP000887013">
    <property type="component" value="Unassembled WGS sequence"/>
</dbReference>
<sequence length="206" mass="24140">MTCVPANYASFSDPDLNFCKDLIRYVLIGYCSKLNWQPWEMYRNSDRCYFTPIVELALKEYLDVSEKNCFFFPLLKFMQGKNHYVAHKILCKTFRRVLFSKPFCFELFFSYLCSVSKSATYACSASPEMVFKVSNRSIYETIARIRQLGILTTSFWTEFARRCEHELITGVLWESDYISDFLRSAFEGGYSENKYHSKMEGTQASS</sequence>
<dbReference type="AlphaFoldDB" id="A0A8X6NZ99"/>
<name>A0A8X6NZ99_NEPPI</name>
<protein>
    <submittedName>
        <fullName evidence="1">Uncharacterized protein</fullName>
    </submittedName>
</protein>
<proteinExistence type="predicted"/>
<organism evidence="1 2">
    <name type="scientific">Nephila pilipes</name>
    <name type="common">Giant wood spider</name>
    <name type="synonym">Nephila maculata</name>
    <dbReference type="NCBI Taxonomy" id="299642"/>
    <lineage>
        <taxon>Eukaryota</taxon>
        <taxon>Metazoa</taxon>
        <taxon>Ecdysozoa</taxon>
        <taxon>Arthropoda</taxon>
        <taxon>Chelicerata</taxon>
        <taxon>Arachnida</taxon>
        <taxon>Araneae</taxon>
        <taxon>Araneomorphae</taxon>
        <taxon>Entelegynae</taxon>
        <taxon>Araneoidea</taxon>
        <taxon>Nephilidae</taxon>
        <taxon>Nephila</taxon>
    </lineage>
</organism>
<keyword evidence="2" id="KW-1185">Reference proteome</keyword>
<accession>A0A8X6NZ99</accession>
<reference evidence="1" key="1">
    <citation type="submission" date="2020-08" db="EMBL/GenBank/DDBJ databases">
        <title>Multicomponent nature underlies the extraordinary mechanical properties of spider dragline silk.</title>
        <authorList>
            <person name="Kono N."/>
            <person name="Nakamura H."/>
            <person name="Mori M."/>
            <person name="Yoshida Y."/>
            <person name="Ohtoshi R."/>
            <person name="Malay A.D."/>
            <person name="Moran D.A.P."/>
            <person name="Tomita M."/>
            <person name="Numata K."/>
            <person name="Arakawa K."/>
        </authorList>
    </citation>
    <scope>NUCLEOTIDE SEQUENCE</scope>
</reference>
<evidence type="ECO:0000313" key="1">
    <source>
        <dbReference type="EMBL" id="GFT42479.1"/>
    </source>
</evidence>